<comment type="catalytic activity">
    <reaction evidence="11">
        <text>(2R)-2,3-dihydroxy-3-methylbutanoate = 3-methyl-2-oxobutanoate + H2O</text>
        <dbReference type="Rhea" id="RHEA:24809"/>
        <dbReference type="ChEBI" id="CHEBI:11851"/>
        <dbReference type="ChEBI" id="CHEBI:15377"/>
        <dbReference type="ChEBI" id="CHEBI:49072"/>
        <dbReference type="EC" id="4.2.1.9"/>
    </reaction>
    <physiologicalReaction direction="left-to-right" evidence="11">
        <dbReference type="Rhea" id="RHEA:24810"/>
    </physiologicalReaction>
</comment>
<dbReference type="Proteomes" id="UP000606870">
    <property type="component" value="Unassembled WGS sequence"/>
</dbReference>
<keyword evidence="10 15" id="KW-0100">Branched-chain amino acid biosynthesis</keyword>
<keyword evidence="5 15" id="KW-0479">Metal-binding</keyword>
<evidence type="ECO:0000256" key="1">
    <source>
        <dbReference type="ARBA" id="ARBA00001946"/>
    </source>
</evidence>
<comment type="subunit">
    <text evidence="15">Homodimer.</text>
</comment>
<keyword evidence="7 15" id="KW-0408">Iron</keyword>
<evidence type="ECO:0000256" key="15">
    <source>
        <dbReference type="HAMAP-Rule" id="MF_00012"/>
    </source>
</evidence>
<keyword evidence="8 15" id="KW-0411">Iron-sulfur</keyword>
<comment type="caution">
    <text evidence="15">Lacks conserved residue(s) required for the propagation of feature annotation.</text>
</comment>
<comment type="function">
    <text evidence="15">Functions in the biosynthesis of branched-chain amino acids. Catalyzes the dehydration of (2R,3R)-2,3-dihydroxy-3-methylpentanoate (2,3-dihydroxy-3-methylvalerate) into 2-oxo-3-methylpentanoate (2-oxo-3-methylvalerate) and of (2R)-2,3-dihydroxy-3-methylbutanoate (2,3-dihydroxyisovalerate) into 2-oxo-3-methylbutanoate (2-oxoisovalerate), the penultimate precursor to L-isoleucine and L-valine, respectively.</text>
</comment>
<dbReference type="HAMAP" id="MF_00012">
    <property type="entry name" value="IlvD"/>
    <property type="match status" value="1"/>
</dbReference>
<proteinExistence type="inferred from homology"/>
<dbReference type="InterPro" id="IPR037237">
    <property type="entry name" value="IlvD/EDD_N"/>
</dbReference>
<gene>
    <name evidence="15 18" type="primary">ilvD</name>
    <name evidence="18" type="ORF">H8J70_07925</name>
</gene>
<dbReference type="InterPro" id="IPR000581">
    <property type="entry name" value="ILV_EDD_N"/>
</dbReference>
<feature type="modified residue" description="N6-carboxylysine" evidence="15">
    <location>
        <position position="121"/>
    </location>
</feature>
<feature type="binding site" description="via carbamate group" evidence="15">
    <location>
        <position position="121"/>
    </location>
    <ligand>
        <name>Mg(2+)</name>
        <dbReference type="ChEBI" id="CHEBI:18420"/>
    </ligand>
</feature>
<accession>A0ABR6VIQ9</accession>
<evidence type="ECO:0000256" key="13">
    <source>
        <dbReference type="ARBA" id="ARBA00029437"/>
    </source>
</evidence>
<reference evidence="18 19" key="1">
    <citation type="submission" date="2020-08" db="EMBL/GenBank/DDBJ databases">
        <authorList>
            <person name="Liu C."/>
            <person name="Sun Q."/>
        </authorList>
    </citation>
    <scope>NUCLEOTIDE SEQUENCE [LARGE SCALE GENOMIC DNA]</scope>
    <source>
        <strain evidence="18 19">NSJ-59</strain>
    </source>
</reference>
<comment type="catalytic activity">
    <reaction evidence="15">
        <text>(2R,3R)-2,3-dihydroxy-3-methylpentanoate = (S)-3-methyl-2-oxopentanoate + H2O</text>
        <dbReference type="Rhea" id="RHEA:27694"/>
        <dbReference type="ChEBI" id="CHEBI:15377"/>
        <dbReference type="ChEBI" id="CHEBI:35146"/>
        <dbReference type="ChEBI" id="CHEBI:49258"/>
        <dbReference type="EC" id="4.2.1.9"/>
    </reaction>
</comment>
<dbReference type="SUPFAM" id="SSF52016">
    <property type="entry name" value="LeuD/IlvD-like"/>
    <property type="match status" value="1"/>
</dbReference>
<keyword evidence="9 15" id="KW-0456">Lyase</keyword>
<dbReference type="RefSeq" id="WP_186503395.1">
    <property type="nucleotide sequence ID" value="NZ_JACOGK010000021.1"/>
</dbReference>
<dbReference type="PANTHER" id="PTHR43661">
    <property type="entry name" value="D-XYLONATE DEHYDRATASE"/>
    <property type="match status" value="1"/>
</dbReference>
<keyword evidence="3 15" id="KW-0028">Amino-acid biosynthesis</keyword>
<evidence type="ECO:0000256" key="11">
    <source>
        <dbReference type="ARBA" id="ARBA00029304"/>
    </source>
</evidence>
<dbReference type="Pfam" id="PF24877">
    <property type="entry name" value="ILV_EDD_C"/>
    <property type="match status" value="1"/>
</dbReference>
<dbReference type="EC" id="4.2.1.9" evidence="14 15"/>
<dbReference type="PROSITE" id="PS00886">
    <property type="entry name" value="ILVD_EDD_1"/>
    <property type="match status" value="1"/>
</dbReference>
<feature type="binding site" evidence="15">
    <location>
        <position position="78"/>
    </location>
    <ligand>
        <name>Mg(2+)</name>
        <dbReference type="ChEBI" id="CHEBI:18420"/>
    </ligand>
</feature>
<comment type="cofactor">
    <cofactor evidence="15">
        <name>[2Fe-2S] cluster</name>
        <dbReference type="ChEBI" id="CHEBI:190135"/>
    </cofactor>
    <text evidence="15">Binds 1 [2Fe-2S] cluster per subunit. This cluster acts as a Lewis acid cofactor.</text>
</comment>
<name>A0ABR6VIQ9_9FIRM</name>
<dbReference type="InterPro" id="IPR042096">
    <property type="entry name" value="Dihydro-acid_dehy_C"/>
</dbReference>
<evidence type="ECO:0000313" key="19">
    <source>
        <dbReference type="Proteomes" id="UP000606870"/>
    </source>
</evidence>
<dbReference type="SUPFAM" id="SSF143975">
    <property type="entry name" value="IlvD/EDD N-terminal domain-like"/>
    <property type="match status" value="1"/>
</dbReference>
<evidence type="ECO:0000256" key="3">
    <source>
        <dbReference type="ARBA" id="ARBA00022605"/>
    </source>
</evidence>
<evidence type="ECO:0000256" key="9">
    <source>
        <dbReference type="ARBA" id="ARBA00023239"/>
    </source>
</evidence>
<dbReference type="PROSITE" id="PS00887">
    <property type="entry name" value="ILVD_EDD_2"/>
    <property type="match status" value="1"/>
</dbReference>
<organism evidence="18 19">
    <name type="scientific">Megasphaera hominis</name>
    <dbReference type="NCBI Taxonomy" id="159836"/>
    <lineage>
        <taxon>Bacteria</taxon>
        <taxon>Bacillati</taxon>
        <taxon>Bacillota</taxon>
        <taxon>Negativicutes</taxon>
        <taxon>Veillonellales</taxon>
        <taxon>Veillonellaceae</taxon>
        <taxon>Megasphaera</taxon>
    </lineage>
</organism>
<dbReference type="InterPro" id="IPR056740">
    <property type="entry name" value="ILV_EDD_C"/>
</dbReference>
<dbReference type="NCBIfam" id="NF002068">
    <property type="entry name" value="PRK00911.1"/>
    <property type="match status" value="1"/>
</dbReference>
<comment type="similarity">
    <text evidence="2 15">Belongs to the IlvD/Edd family.</text>
</comment>
<dbReference type="EMBL" id="JACOGK010000021">
    <property type="protein sequence ID" value="MBC3537177.1"/>
    <property type="molecule type" value="Genomic_DNA"/>
</dbReference>
<comment type="pathway">
    <text evidence="12 15">Amino-acid biosynthesis; L-valine biosynthesis; L-valine from pyruvate: step 3/4.</text>
</comment>
<evidence type="ECO:0000259" key="16">
    <source>
        <dbReference type="Pfam" id="PF00920"/>
    </source>
</evidence>
<dbReference type="GO" id="GO:0004160">
    <property type="term" value="F:dihydroxy-acid dehydratase activity"/>
    <property type="evidence" value="ECO:0007669"/>
    <property type="project" value="UniProtKB-EC"/>
</dbReference>
<feature type="binding site" evidence="15">
    <location>
        <position position="441"/>
    </location>
    <ligand>
        <name>Mg(2+)</name>
        <dbReference type="ChEBI" id="CHEBI:18420"/>
    </ligand>
</feature>
<evidence type="ECO:0000256" key="10">
    <source>
        <dbReference type="ARBA" id="ARBA00023304"/>
    </source>
</evidence>
<evidence type="ECO:0000256" key="8">
    <source>
        <dbReference type="ARBA" id="ARBA00023014"/>
    </source>
</evidence>
<sequence>MRSDLMKSGVDRIPHRALFRALGLTQEELDRPLIGVVCAKNEIIPGHMHLDRIAEAVKAGIRLAGGTPIEFPSIGVCDGIAMNHEGMFYSLPSREHIADSVEIMANAHPFDGLVFIPNCDKIVPGMLMAALRVNIPSIFCIGGPMLPGRANGKTVALTDAFEAPGAVRTGKLSESEAADIVEHSCPGCGSCAGMFTANSMNCMTEILGLGLPGNGTIPAVDSQRIILAKHAGMKIMDLVRDQVLPRQIVTAASIRNGLAADMALGCSTNTMLHLPAIAHEAGLAFDLNHVNDISEAVPHIVKLNPAGHHFLVDLNNAGGLSAVMKRLDEMGLIDTMARTVEGTWAQRLERAAIRDDDVIRDREHAYSQTGGLAVLYGNLAPDGAVVKKGAVLPEMMVHTGPAKCFDSEEACSQGLREGRVQAGDVVVVRYEGPKGGPGMREMLGPTATLAGMGLDSTCALITDGRFSGVSRSASIGHVSPEAAAGGLIAYVKDGDQIAIDIPNHKVELLLSPEEIALRRQQVVPQPPKKVTGYLKRYRAMVTSANFGAILKDE</sequence>
<keyword evidence="6 15" id="KW-0460">Magnesium</keyword>
<evidence type="ECO:0000256" key="2">
    <source>
        <dbReference type="ARBA" id="ARBA00006486"/>
    </source>
</evidence>
<dbReference type="InterPro" id="IPR020558">
    <property type="entry name" value="DiOHA_6PGluconate_deHydtase_CS"/>
</dbReference>
<evidence type="ECO:0000313" key="18">
    <source>
        <dbReference type="EMBL" id="MBC3537177.1"/>
    </source>
</evidence>
<dbReference type="Pfam" id="PF00920">
    <property type="entry name" value="ILVD_EDD_N"/>
    <property type="match status" value="1"/>
</dbReference>
<feature type="binding site" evidence="15">
    <location>
        <position position="120"/>
    </location>
    <ligand>
        <name>Mg(2+)</name>
        <dbReference type="ChEBI" id="CHEBI:18420"/>
    </ligand>
</feature>
<evidence type="ECO:0000256" key="14">
    <source>
        <dbReference type="ARBA" id="ARBA00029490"/>
    </source>
</evidence>
<protein>
    <recommendedName>
        <fullName evidence="14 15">Dihydroxy-acid dehydratase</fullName>
        <shortName evidence="15">DAD</shortName>
        <ecNumber evidence="14 15">4.2.1.9</ecNumber>
    </recommendedName>
</protein>
<evidence type="ECO:0000256" key="6">
    <source>
        <dbReference type="ARBA" id="ARBA00022842"/>
    </source>
</evidence>
<comment type="cofactor">
    <cofactor evidence="1 15">
        <name>Mg(2+)</name>
        <dbReference type="ChEBI" id="CHEBI:18420"/>
    </cofactor>
</comment>
<keyword evidence="4 15" id="KW-0001">2Fe-2S</keyword>
<feature type="domain" description="Dihydroxy-acid/6-phosphogluconate dehydratase C-terminal" evidence="17">
    <location>
        <begin position="357"/>
        <end position="548"/>
    </location>
</feature>
<evidence type="ECO:0000259" key="17">
    <source>
        <dbReference type="Pfam" id="PF24877"/>
    </source>
</evidence>
<dbReference type="NCBIfam" id="TIGR00110">
    <property type="entry name" value="ilvD"/>
    <property type="match status" value="1"/>
</dbReference>
<evidence type="ECO:0000256" key="7">
    <source>
        <dbReference type="ARBA" id="ARBA00023004"/>
    </source>
</evidence>
<keyword evidence="19" id="KW-1185">Reference proteome</keyword>
<evidence type="ECO:0000256" key="5">
    <source>
        <dbReference type="ARBA" id="ARBA00022723"/>
    </source>
</evidence>
<evidence type="ECO:0000256" key="12">
    <source>
        <dbReference type="ARBA" id="ARBA00029436"/>
    </source>
</evidence>
<comment type="caution">
    <text evidence="18">The sequence shown here is derived from an EMBL/GenBank/DDBJ whole genome shotgun (WGS) entry which is preliminary data.</text>
</comment>
<evidence type="ECO:0000256" key="4">
    <source>
        <dbReference type="ARBA" id="ARBA00022714"/>
    </source>
</evidence>
<feature type="domain" description="Dihydroxy-acid/6-phosphogluconate dehydratase N-terminal" evidence="16">
    <location>
        <begin position="31"/>
        <end position="343"/>
    </location>
</feature>
<dbReference type="Gene3D" id="3.50.30.80">
    <property type="entry name" value="IlvD/EDD C-terminal domain-like"/>
    <property type="match status" value="1"/>
</dbReference>
<feature type="active site" description="Proton acceptor" evidence="15">
    <location>
        <position position="467"/>
    </location>
</feature>
<dbReference type="InterPro" id="IPR004404">
    <property type="entry name" value="DihydroxyA_deHydtase"/>
</dbReference>
<dbReference type="PANTHER" id="PTHR43661:SF3">
    <property type="entry name" value="D-XYLONATE DEHYDRATASE YAGF-RELATED"/>
    <property type="match status" value="1"/>
</dbReference>
<comment type="pathway">
    <text evidence="13 15">Amino-acid biosynthesis; L-isoleucine biosynthesis; L-isoleucine from 2-oxobutanoate: step 3/4.</text>
</comment>